<evidence type="ECO:0000256" key="1">
    <source>
        <dbReference type="SAM" id="MobiDB-lite"/>
    </source>
</evidence>
<dbReference type="Proteomes" id="UP001250214">
    <property type="component" value="Unassembled WGS sequence"/>
</dbReference>
<feature type="compositionally biased region" description="Acidic residues" evidence="1">
    <location>
        <begin position="1"/>
        <end position="10"/>
    </location>
</feature>
<protein>
    <submittedName>
        <fullName evidence="2">Uncharacterized protein</fullName>
    </submittedName>
</protein>
<dbReference type="EMBL" id="JAVLVT010000002">
    <property type="protein sequence ID" value="MDS1269841.1"/>
    <property type="molecule type" value="Genomic_DNA"/>
</dbReference>
<evidence type="ECO:0000313" key="2">
    <source>
        <dbReference type="EMBL" id="MDS1269841.1"/>
    </source>
</evidence>
<reference evidence="3" key="1">
    <citation type="submission" date="2023-07" db="EMBL/GenBank/DDBJ databases">
        <title>Novel species in the genus Lipingzhangella isolated from Sambhar Salt Lake.</title>
        <authorList>
            <person name="Jiya N."/>
            <person name="Kajale S."/>
            <person name="Sharma A."/>
        </authorList>
    </citation>
    <scope>NUCLEOTIDE SEQUENCE [LARGE SCALE GENOMIC DNA]</scope>
    <source>
        <strain evidence="3">LS1_29</strain>
    </source>
</reference>
<name>A0ABU2H3G4_9ACTN</name>
<keyword evidence="3" id="KW-1185">Reference proteome</keyword>
<gene>
    <name evidence="2" type="ORF">RIF23_05980</name>
</gene>
<feature type="region of interest" description="Disordered" evidence="1">
    <location>
        <begin position="1"/>
        <end position="27"/>
    </location>
</feature>
<accession>A0ABU2H3G4</accession>
<comment type="caution">
    <text evidence="2">The sequence shown here is derived from an EMBL/GenBank/DDBJ whole genome shotgun (WGS) entry which is preliminary data.</text>
</comment>
<feature type="region of interest" description="Disordered" evidence="1">
    <location>
        <begin position="42"/>
        <end position="74"/>
    </location>
</feature>
<dbReference type="RefSeq" id="WP_310911378.1">
    <property type="nucleotide sequence ID" value="NZ_JAVLVT010000002.1"/>
</dbReference>
<evidence type="ECO:0000313" key="3">
    <source>
        <dbReference type="Proteomes" id="UP001250214"/>
    </source>
</evidence>
<sequence>MPAGDVEEDPWPGNAVGSSVDRLRPDSPPVAVLEQVLAGLRGLDSGRGQQPEAQQPAGVLRGDVPRESVGVVAP</sequence>
<proteinExistence type="predicted"/>
<organism evidence="2 3">
    <name type="scientific">Lipingzhangella rawalii</name>
    <dbReference type="NCBI Taxonomy" id="2055835"/>
    <lineage>
        <taxon>Bacteria</taxon>
        <taxon>Bacillati</taxon>
        <taxon>Actinomycetota</taxon>
        <taxon>Actinomycetes</taxon>
        <taxon>Streptosporangiales</taxon>
        <taxon>Nocardiopsidaceae</taxon>
        <taxon>Lipingzhangella</taxon>
    </lineage>
</organism>